<organism evidence="1 2">
    <name type="scientific">Racocetra persica</name>
    <dbReference type="NCBI Taxonomy" id="160502"/>
    <lineage>
        <taxon>Eukaryota</taxon>
        <taxon>Fungi</taxon>
        <taxon>Fungi incertae sedis</taxon>
        <taxon>Mucoromycota</taxon>
        <taxon>Glomeromycotina</taxon>
        <taxon>Glomeromycetes</taxon>
        <taxon>Diversisporales</taxon>
        <taxon>Gigasporaceae</taxon>
        <taxon>Racocetra</taxon>
    </lineage>
</organism>
<protein>
    <submittedName>
        <fullName evidence="1">25308_t:CDS:1</fullName>
    </submittedName>
</protein>
<name>A0ACA9R990_9GLOM</name>
<comment type="caution">
    <text evidence="1">The sequence shown here is derived from an EMBL/GenBank/DDBJ whole genome shotgun (WGS) entry which is preliminary data.</text>
</comment>
<proteinExistence type="predicted"/>
<sequence length="104" mass="12073">AIKWTKIAWIVSPYDENGVSIIPPITYEGIDDMEENLSFDPNDELAVKELQQQINILHVRNLIPIEDLLNLEEEQEVHHQFTDENLIHTATEIEQIKDKFVVPP</sequence>
<reference evidence="1" key="1">
    <citation type="submission" date="2021-06" db="EMBL/GenBank/DDBJ databases">
        <authorList>
            <person name="Kallberg Y."/>
            <person name="Tangrot J."/>
            <person name="Rosling A."/>
        </authorList>
    </citation>
    <scope>NUCLEOTIDE SEQUENCE</scope>
    <source>
        <strain evidence="1">MA461A</strain>
    </source>
</reference>
<accession>A0ACA9R990</accession>
<dbReference type="Proteomes" id="UP000789920">
    <property type="component" value="Unassembled WGS sequence"/>
</dbReference>
<dbReference type="EMBL" id="CAJVQC010045981">
    <property type="protein sequence ID" value="CAG8782277.1"/>
    <property type="molecule type" value="Genomic_DNA"/>
</dbReference>
<evidence type="ECO:0000313" key="1">
    <source>
        <dbReference type="EMBL" id="CAG8782277.1"/>
    </source>
</evidence>
<feature type="non-terminal residue" evidence="1">
    <location>
        <position position="1"/>
    </location>
</feature>
<evidence type="ECO:0000313" key="2">
    <source>
        <dbReference type="Proteomes" id="UP000789920"/>
    </source>
</evidence>
<keyword evidence="2" id="KW-1185">Reference proteome</keyword>
<gene>
    <name evidence="1" type="ORF">RPERSI_LOCUS17776</name>
</gene>